<proteinExistence type="predicted"/>
<dbReference type="InterPro" id="IPR013087">
    <property type="entry name" value="Znf_C2H2_type"/>
</dbReference>
<evidence type="ECO:0000313" key="7">
    <source>
        <dbReference type="EnsemblMetazoa" id="CLYHEMP017182.2"/>
    </source>
</evidence>
<keyword evidence="4" id="KW-0862">Zinc</keyword>
<keyword evidence="1" id="KW-0479">Metal-binding</keyword>
<dbReference type="PROSITE" id="PS50157">
    <property type="entry name" value="ZINC_FINGER_C2H2_2"/>
    <property type="match status" value="2"/>
</dbReference>
<feature type="domain" description="C2H2-type" evidence="6">
    <location>
        <begin position="137"/>
        <end position="166"/>
    </location>
</feature>
<dbReference type="InterPro" id="IPR050329">
    <property type="entry name" value="GLI_C2H2-zinc-finger"/>
</dbReference>
<dbReference type="AlphaFoldDB" id="A0A7M5X3J2"/>
<dbReference type="SMART" id="SM00355">
    <property type="entry name" value="ZnF_C2H2"/>
    <property type="match status" value="2"/>
</dbReference>
<accession>A0A7M5X3J2</accession>
<protein>
    <recommendedName>
        <fullName evidence="6">C2H2-type domain-containing protein</fullName>
    </recommendedName>
</protein>
<keyword evidence="3 5" id="KW-0863">Zinc-finger</keyword>
<evidence type="ECO:0000313" key="8">
    <source>
        <dbReference type="Proteomes" id="UP000594262"/>
    </source>
</evidence>
<dbReference type="GO" id="GO:0045944">
    <property type="term" value="P:positive regulation of transcription by RNA polymerase II"/>
    <property type="evidence" value="ECO:0007669"/>
    <property type="project" value="UniProtKB-ARBA"/>
</dbReference>
<reference evidence="7" key="1">
    <citation type="submission" date="2021-01" db="UniProtKB">
        <authorList>
            <consortium name="EnsemblMetazoa"/>
        </authorList>
    </citation>
    <scope>IDENTIFICATION</scope>
</reference>
<dbReference type="PROSITE" id="PS00028">
    <property type="entry name" value="ZINC_FINGER_C2H2_1"/>
    <property type="match status" value="2"/>
</dbReference>
<keyword evidence="2" id="KW-0677">Repeat</keyword>
<dbReference type="GO" id="GO:0008270">
    <property type="term" value="F:zinc ion binding"/>
    <property type="evidence" value="ECO:0007669"/>
    <property type="project" value="UniProtKB-KW"/>
</dbReference>
<dbReference type="SUPFAM" id="SSF57667">
    <property type="entry name" value="beta-beta-alpha zinc fingers"/>
    <property type="match status" value="1"/>
</dbReference>
<evidence type="ECO:0000256" key="5">
    <source>
        <dbReference type="PROSITE-ProRule" id="PRU00042"/>
    </source>
</evidence>
<evidence type="ECO:0000256" key="3">
    <source>
        <dbReference type="ARBA" id="ARBA00022771"/>
    </source>
</evidence>
<dbReference type="InterPro" id="IPR036236">
    <property type="entry name" value="Znf_C2H2_sf"/>
</dbReference>
<dbReference type="OrthoDB" id="3437960at2759"/>
<dbReference type="PANTHER" id="PTHR19818">
    <property type="entry name" value="ZINC FINGER PROTEIN ZIC AND GLI"/>
    <property type="match status" value="1"/>
</dbReference>
<organism evidence="7 8">
    <name type="scientific">Clytia hemisphaerica</name>
    <dbReference type="NCBI Taxonomy" id="252671"/>
    <lineage>
        <taxon>Eukaryota</taxon>
        <taxon>Metazoa</taxon>
        <taxon>Cnidaria</taxon>
        <taxon>Hydrozoa</taxon>
        <taxon>Hydroidolina</taxon>
        <taxon>Leptothecata</taxon>
        <taxon>Obeliida</taxon>
        <taxon>Clytiidae</taxon>
        <taxon>Clytia</taxon>
    </lineage>
</organism>
<evidence type="ECO:0000256" key="2">
    <source>
        <dbReference type="ARBA" id="ARBA00022737"/>
    </source>
</evidence>
<name>A0A7M5X3J2_9CNID</name>
<evidence type="ECO:0000256" key="4">
    <source>
        <dbReference type="ARBA" id="ARBA00022833"/>
    </source>
</evidence>
<evidence type="ECO:0000259" key="6">
    <source>
        <dbReference type="PROSITE" id="PS50157"/>
    </source>
</evidence>
<dbReference type="GO" id="GO:0005634">
    <property type="term" value="C:nucleus"/>
    <property type="evidence" value="ECO:0007669"/>
    <property type="project" value="UniProtKB-ARBA"/>
</dbReference>
<dbReference type="GO" id="GO:0000978">
    <property type="term" value="F:RNA polymerase II cis-regulatory region sequence-specific DNA binding"/>
    <property type="evidence" value="ECO:0007669"/>
    <property type="project" value="TreeGrafter"/>
</dbReference>
<dbReference type="FunFam" id="3.30.160.60:FF:000072">
    <property type="entry name" value="zinc finger protein 143 isoform X1"/>
    <property type="match status" value="1"/>
</dbReference>
<keyword evidence="8" id="KW-1185">Reference proteome</keyword>
<dbReference type="EnsemblMetazoa" id="CLYHEMT017182.2">
    <property type="protein sequence ID" value="CLYHEMP017182.2"/>
    <property type="gene ID" value="CLYHEMG017182"/>
</dbReference>
<dbReference type="Proteomes" id="UP000594262">
    <property type="component" value="Unplaced"/>
</dbReference>
<evidence type="ECO:0000256" key="1">
    <source>
        <dbReference type="ARBA" id="ARBA00022723"/>
    </source>
</evidence>
<dbReference type="GO" id="GO:0000981">
    <property type="term" value="F:DNA-binding transcription factor activity, RNA polymerase II-specific"/>
    <property type="evidence" value="ECO:0007669"/>
    <property type="project" value="TreeGrafter"/>
</dbReference>
<sequence length="306" mass="35216">MDENRCSVIQGYTTADFNTNSKSSCKENSAPIEQTHQQQLHHMANGFVPSFAIHQAQILPPPFPPNLSYPPKLYKEIGQSPLSIKNRGRPSADVIELLKQRSIQSPHRYSCSVCHRSFPRKKSLDTHRLTHSDVKPYACDFPGCTRKFKQSGQLKTHLRLHTGEKPFQCTFPDCESTFTHANRKCTMHPDHPLRRISTESISEELLKNITSEETNENIDKIKVWFEKHFSNKDNTNDNKENIPPNSIQPIIKAEPMNNEILECENYTEENNKRLLSAVALVELRDQMKNPSNKKDNFSQLFTSHEF</sequence>
<dbReference type="PANTHER" id="PTHR19818:SF166">
    <property type="entry name" value="C2H2-TYPE DOMAIN-CONTAINING PROTEIN"/>
    <property type="match status" value="1"/>
</dbReference>
<feature type="domain" description="C2H2-type" evidence="6">
    <location>
        <begin position="109"/>
        <end position="136"/>
    </location>
</feature>
<dbReference type="Gene3D" id="3.30.160.60">
    <property type="entry name" value="Classic Zinc Finger"/>
    <property type="match status" value="2"/>
</dbReference>
<dbReference type="Pfam" id="PF00096">
    <property type="entry name" value="zf-C2H2"/>
    <property type="match status" value="2"/>
</dbReference>